<dbReference type="EC" id="1.6.5.-" evidence="6"/>
<organism evidence="8 9">
    <name type="scientific">Pseudovibrio brasiliensis</name>
    <dbReference type="NCBI Taxonomy" id="1898042"/>
    <lineage>
        <taxon>Bacteria</taxon>
        <taxon>Pseudomonadati</taxon>
        <taxon>Pseudomonadota</taxon>
        <taxon>Alphaproteobacteria</taxon>
        <taxon>Hyphomicrobiales</taxon>
        <taxon>Stappiaceae</taxon>
        <taxon>Pseudovibrio</taxon>
    </lineage>
</organism>
<comment type="function">
    <text evidence="6">Also exhibits azoreductase activity. Catalyzes the reductive cleavage of the azo bond in aromatic azo compounds to the corresponding amines.</text>
</comment>
<keyword evidence="9" id="KW-1185">Reference proteome</keyword>
<dbReference type="InterPro" id="IPR050104">
    <property type="entry name" value="FMN-dep_NADH:Q_OxRdtase_AzoR1"/>
</dbReference>
<evidence type="ECO:0000259" key="7">
    <source>
        <dbReference type="Pfam" id="PF02525"/>
    </source>
</evidence>
<protein>
    <recommendedName>
        <fullName evidence="6">FMN dependent NADH:quinone oxidoreductase</fullName>
        <ecNumber evidence="6">1.6.5.-</ecNumber>
    </recommendedName>
    <alternativeName>
        <fullName evidence="6">Azo-dye reductase</fullName>
    </alternativeName>
    <alternativeName>
        <fullName evidence="6">FMN-dependent NADH-azo compound oxidoreductase</fullName>
    </alternativeName>
    <alternativeName>
        <fullName evidence="6">FMN-dependent NADH-azoreductase</fullName>
        <ecNumber evidence="6">1.7.1.17</ecNumber>
    </alternativeName>
</protein>
<geneLocation type="plasmid" evidence="8 9">
    <name>pAb134-01</name>
</geneLocation>
<evidence type="ECO:0000256" key="2">
    <source>
        <dbReference type="ARBA" id="ARBA00022643"/>
    </source>
</evidence>
<dbReference type="PANTHER" id="PTHR43741:SF2">
    <property type="entry name" value="FMN-DEPENDENT NADH:QUINONE OXIDOREDUCTASE"/>
    <property type="match status" value="1"/>
</dbReference>
<keyword evidence="8" id="KW-0614">Plasmid</keyword>
<dbReference type="InterPro" id="IPR023048">
    <property type="entry name" value="NADH:quinone_OxRdtase_FMN_depd"/>
</dbReference>
<comment type="similarity">
    <text evidence="6">Belongs to the azoreductase type 1 family.</text>
</comment>
<sequence length="214" mass="23263">MKGWGAPDFLKETKHMKTLLQINTSMLETDSQSSQLSDKMAENLLSRFAGMRHIKRELSKDPIPHLEHSLFQCFYDPSAAVTPAQQAALALSDTLVSELKEADFIVLGAPMYNLMIPSTLKSWIDYVTRAGQTFQFTETGPIGLLEGKKCYVAITQGGSFLGTAHDLATAYLKSALGLMGITDIEFIYAKGLAMGPQAAEAGLSKANQKIAELA</sequence>
<keyword evidence="1 6" id="KW-0285">Flavoprotein</keyword>
<dbReference type="EMBL" id="CP074127">
    <property type="protein sequence ID" value="QUS58639.1"/>
    <property type="molecule type" value="Genomic_DNA"/>
</dbReference>
<evidence type="ECO:0000256" key="4">
    <source>
        <dbReference type="ARBA" id="ARBA00023027"/>
    </source>
</evidence>
<evidence type="ECO:0000313" key="9">
    <source>
        <dbReference type="Proteomes" id="UP000680706"/>
    </source>
</evidence>
<comment type="cofactor">
    <cofactor evidence="6">
        <name>FMN</name>
        <dbReference type="ChEBI" id="CHEBI:58210"/>
    </cofactor>
    <text evidence="6">Binds 1 FMN per subunit.</text>
</comment>
<dbReference type="EC" id="1.7.1.17" evidence="6"/>
<feature type="domain" description="Flavodoxin-like fold" evidence="7">
    <location>
        <begin position="18"/>
        <end position="212"/>
    </location>
</feature>
<keyword evidence="2 6" id="KW-0288">FMN</keyword>
<comment type="function">
    <text evidence="6">Quinone reductase that provides resistance to thiol-specific stress caused by electrophilic quinones.</text>
</comment>
<comment type="subunit">
    <text evidence="6">Homodimer.</text>
</comment>
<evidence type="ECO:0000313" key="8">
    <source>
        <dbReference type="EMBL" id="QUS58639.1"/>
    </source>
</evidence>
<name>A0ABX8AU49_9HYPH</name>
<dbReference type="InterPro" id="IPR029039">
    <property type="entry name" value="Flavoprotein-like_sf"/>
</dbReference>
<feature type="binding site" evidence="6">
    <location>
        <begin position="31"/>
        <end position="33"/>
    </location>
    <ligand>
        <name>FMN</name>
        <dbReference type="ChEBI" id="CHEBI:58210"/>
    </ligand>
</feature>
<evidence type="ECO:0000256" key="6">
    <source>
        <dbReference type="HAMAP-Rule" id="MF_01216"/>
    </source>
</evidence>
<feature type="binding site" evidence="6">
    <location>
        <position position="25"/>
    </location>
    <ligand>
        <name>FMN</name>
        <dbReference type="ChEBI" id="CHEBI:58210"/>
    </ligand>
</feature>
<feature type="binding site" evidence="6">
    <location>
        <begin position="155"/>
        <end position="158"/>
    </location>
    <ligand>
        <name>FMN</name>
        <dbReference type="ChEBI" id="CHEBI:58210"/>
    </ligand>
</feature>
<reference evidence="8 9" key="1">
    <citation type="journal article" date="2021" name="Angew. Chem. Int. Ed. Engl.">
        <title>A novel family of nonribosomal peptides modulate collective behavior in Pseudovibrio bacteria isolated from marine sponges.</title>
        <authorList>
            <person name="Ioca L.P."/>
            <person name="Dai Y."/>
            <person name="Kunakom S."/>
            <person name="Diaz-Espinosa J."/>
            <person name="Krunic A."/>
            <person name="Crnkovic C.M."/>
            <person name="Orjala J."/>
            <person name="Sanchez L.M."/>
            <person name="Ferreira A.G."/>
            <person name="Berlinck R.G.S."/>
            <person name="Eustaquio A.S."/>
        </authorList>
    </citation>
    <scope>NUCLEOTIDE SEQUENCE [LARGE SCALE GENOMIC DNA]</scope>
    <source>
        <strain evidence="8 9">Ab134</strain>
        <plasmid evidence="8 9">pAb134-01</plasmid>
    </source>
</reference>
<dbReference type="SUPFAM" id="SSF52218">
    <property type="entry name" value="Flavoproteins"/>
    <property type="match status" value="1"/>
</dbReference>
<dbReference type="Pfam" id="PF02525">
    <property type="entry name" value="Flavodoxin_2"/>
    <property type="match status" value="1"/>
</dbReference>
<evidence type="ECO:0000256" key="3">
    <source>
        <dbReference type="ARBA" id="ARBA00023002"/>
    </source>
</evidence>
<evidence type="ECO:0000256" key="5">
    <source>
        <dbReference type="ARBA" id="ARBA00048542"/>
    </source>
</evidence>
<dbReference type="Gene3D" id="3.40.50.360">
    <property type="match status" value="1"/>
</dbReference>
<accession>A0ABX8AU49</accession>
<proteinExistence type="inferred from homology"/>
<keyword evidence="4 6" id="KW-0520">NAD</keyword>
<comment type="catalytic activity">
    <reaction evidence="5">
        <text>N,N-dimethyl-1,4-phenylenediamine + anthranilate + 2 NAD(+) = 2-(4-dimethylaminophenyl)diazenylbenzoate + 2 NADH + 2 H(+)</text>
        <dbReference type="Rhea" id="RHEA:55872"/>
        <dbReference type="ChEBI" id="CHEBI:15378"/>
        <dbReference type="ChEBI" id="CHEBI:15783"/>
        <dbReference type="ChEBI" id="CHEBI:16567"/>
        <dbReference type="ChEBI" id="CHEBI:57540"/>
        <dbReference type="ChEBI" id="CHEBI:57945"/>
        <dbReference type="ChEBI" id="CHEBI:71579"/>
        <dbReference type="EC" id="1.7.1.17"/>
    </reaction>
    <physiologicalReaction direction="right-to-left" evidence="5">
        <dbReference type="Rhea" id="RHEA:55874"/>
    </physiologicalReaction>
</comment>
<keyword evidence="3 6" id="KW-0560">Oxidoreductase</keyword>
<gene>
    <name evidence="6" type="primary">azoR</name>
    <name evidence="8" type="ORF">KGB56_24030</name>
</gene>
<dbReference type="InterPro" id="IPR003680">
    <property type="entry name" value="Flavodoxin_fold"/>
</dbReference>
<dbReference type="HAMAP" id="MF_01216">
    <property type="entry name" value="Azoreductase_type1"/>
    <property type="match status" value="1"/>
</dbReference>
<feature type="binding site" evidence="6">
    <location>
        <begin position="111"/>
        <end position="114"/>
    </location>
    <ligand>
        <name>FMN</name>
        <dbReference type="ChEBI" id="CHEBI:58210"/>
    </ligand>
</feature>
<dbReference type="PANTHER" id="PTHR43741">
    <property type="entry name" value="FMN-DEPENDENT NADH-AZOREDUCTASE 1"/>
    <property type="match status" value="1"/>
</dbReference>
<evidence type="ECO:0000256" key="1">
    <source>
        <dbReference type="ARBA" id="ARBA00022630"/>
    </source>
</evidence>
<comment type="catalytic activity">
    <reaction evidence="6">
        <text>2 a quinone + NADH + H(+) = 2 a 1,4-benzosemiquinone + NAD(+)</text>
        <dbReference type="Rhea" id="RHEA:65952"/>
        <dbReference type="ChEBI" id="CHEBI:15378"/>
        <dbReference type="ChEBI" id="CHEBI:57540"/>
        <dbReference type="ChEBI" id="CHEBI:57945"/>
        <dbReference type="ChEBI" id="CHEBI:132124"/>
        <dbReference type="ChEBI" id="CHEBI:134225"/>
    </reaction>
</comment>
<dbReference type="Proteomes" id="UP000680706">
    <property type="component" value="Plasmid pAb134-01"/>
</dbReference>